<protein>
    <submittedName>
        <fullName evidence="3">DUF397 domain-containing protein</fullName>
    </submittedName>
</protein>
<dbReference type="InterPro" id="IPR007278">
    <property type="entry name" value="DUF397"/>
</dbReference>
<feature type="region of interest" description="Disordered" evidence="1">
    <location>
        <begin position="1"/>
        <end position="22"/>
    </location>
</feature>
<gene>
    <name evidence="3" type="ORF">ACFP1Z_29765</name>
</gene>
<comment type="caution">
    <text evidence="3">The sequence shown here is derived from an EMBL/GenBank/DDBJ whole genome shotgun (WGS) entry which is preliminary data.</text>
</comment>
<evidence type="ECO:0000256" key="1">
    <source>
        <dbReference type="SAM" id="MobiDB-lite"/>
    </source>
</evidence>
<name>A0ABW0Z696_9ACTN</name>
<dbReference type="EMBL" id="JBHSPB010000027">
    <property type="protein sequence ID" value="MFC5724349.1"/>
    <property type="molecule type" value="Genomic_DNA"/>
</dbReference>
<dbReference type="Proteomes" id="UP001596083">
    <property type="component" value="Unassembled WGS sequence"/>
</dbReference>
<accession>A0ABW0Z696</accession>
<evidence type="ECO:0000313" key="4">
    <source>
        <dbReference type="Proteomes" id="UP001596083"/>
    </source>
</evidence>
<reference evidence="4" key="1">
    <citation type="journal article" date="2019" name="Int. J. Syst. Evol. Microbiol.">
        <title>The Global Catalogue of Microorganisms (GCM) 10K type strain sequencing project: providing services to taxonomists for standard genome sequencing and annotation.</title>
        <authorList>
            <consortium name="The Broad Institute Genomics Platform"/>
            <consortium name="The Broad Institute Genome Sequencing Center for Infectious Disease"/>
            <person name="Wu L."/>
            <person name="Ma J."/>
        </authorList>
    </citation>
    <scope>NUCLEOTIDE SEQUENCE [LARGE SCALE GENOMIC DNA]</scope>
    <source>
        <strain evidence="4">CGMCC 4.7304</strain>
    </source>
</reference>
<evidence type="ECO:0000259" key="2">
    <source>
        <dbReference type="Pfam" id="PF04149"/>
    </source>
</evidence>
<proteinExistence type="predicted"/>
<sequence length="72" mass="7396">MTERGTAPGWRRSSFSGSGGGSECVEAAVCDGGLIGLRESEAPQHVLLVPVAVWAAFARTVRAGGLRRGGAR</sequence>
<evidence type="ECO:0000313" key="3">
    <source>
        <dbReference type="EMBL" id="MFC5724349.1"/>
    </source>
</evidence>
<dbReference type="Pfam" id="PF04149">
    <property type="entry name" value="DUF397"/>
    <property type="match status" value="1"/>
</dbReference>
<organism evidence="3 4">
    <name type="scientific">Streptomyces gamaensis</name>
    <dbReference type="NCBI Taxonomy" id="1763542"/>
    <lineage>
        <taxon>Bacteria</taxon>
        <taxon>Bacillati</taxon>
        <taxon>Actinomycetota</taxon>
        <taxon>Actinomycetes</taxon>
        <taxon>Kitasatosporales</taxon>
        <taxon>Streptomycetaceae</taxon>
        <taxon>Streptomyces</taxon>
    </lineage>
</organism>
<dbReference type="RefSeq" id="WP_390320814.1">
    <property type="nucleotide sequence ID" value="NZ_JBHSPB010000027.1"/>
</dbReference>
<keyword evidence="4" id="KW-1185">Reference proteome</keyword>
<feature type="domain" description="DUF397" evidence="2">
    <location>
        <begin position="9"/>
        <end position="62"/>
    </location>
</feature>